<geneLocation type="plasmid" evidence="1 2">
    <name>pSTA7437.04</name>
</geneLocation>
<keyword evidence="1" id="KW-0614">Plasmid</keyword>
<evidence type="ECO:0000313" key="2">
    <source>
        <dbReference type="Proteomes" id="UP000010473"/>
    </source>
</evidence>
<keyword evidence="2" id="KW-1185">Reference proteome</keyword>
<dbReference type="HOGENOM" id="CLU_1795290_0_0_3"/>
<evidence type="ECO:0000313" key="1">
    <source>
        <dbReference type="EMBL" id="AFZ38406.1"/>
    </source>
</evidence>
<dbReference type="RefSeq" id="WP_015328697.1">
    <property type="nucleotide sequence ID" value="NC_020052.1"/>
</dbReference>
<accession>K9Y1X0</accession>
<proteinExistence type="predicted"/>
<dbReference type="OrthoDB" id="582246at2"/>
<name>K9Y1X0_STAC7</name>
<dbReference type="Proteomes" id="UP000010473">
    <property type="component" value="Plasmid pSTA7437.04"/>
</dbReference>
<dbReference type="EMBL" id="CP003657">
    <property type="protein sequence ID" value="AFZ38406.1"/>
    <property type="molecule type" value="Genomic_DNA"/>
</dbReference>
<organism evidence="1 2">
    <name type="scientific">Stanieria cyanosphaera (strain ATCC 29371 / PCC 7437)</name>
    <dbReference type="NCBI Taxonomy" id="111780"/>
    <lineage>
        <taxon>Bacteria</taxon>
        <taxon>Bacillati</taxon>
        <taxon>Cyanobacteriota</taxon>
        <taxon>Cyanophyceae</taxon>
        <taxon>Pleurocapsales</taxon>
        <taxon>Dermocarpellaceae</taxon>
        <taxon>Stanieria</taxon>
    </lineage>
</organism>
<sequence length="144" mass="16238">MGLQVKTANQVKVNNDYAIGIIANISFIDAEDNEFEQEQFQFDFLVEGTVKPVNIKLWTGTKISGQKYSNNSGCEYCKLTVLCLQLGLCTEAEVIEAYEQGKNLNIDLDVLKNKTVKFKLLKSAKKRNLSQIDIKSLELIKTIK</sequence>
<gene>
    <name evidence="1" type="ordered locus">Sta7437_4986</name>
</gene>
<reference evidence="2" key="1">
    <citation type="journal article" date="2013" name="Proc. Natl. Acad. Sci. U.S.A.">
        <title>Improving the coverage of the cyanobacterial phylum using diversity-driven genome sequencing.</title>
        <authorList>
            <person name="Shih P.M."/>
            <person name="Wu D."/>
            <person name="Latifi A."/>
            <person name="Axen S.D."/>
            <person name="Fewer D.P."/>
            <person name="Talla E."/>
            <person name="Calteau A."/>
            <person name="Cai F."/>
            <person name="Tandeau de Marsac N."/>
            <person name="Rippka R."/>
            <person name="Herdman M."/>
            <person name="Sivonen K."/>
            <person name="Coursin T."/>
            <person name="Laurent T."/>
            <person name="Goodwin L."/>
            <person name="Nolan M."/>
            <person name="Davenport K.W."/>
            <person name="Han C.S."/>
            <person name="Rubin E.M."/>
            <person name="Eisen J.A."/>
            <person name="Woyke T."/>
            <person name="Gugger M."/>
            <person name="Kerfeld C.A."/>
        </authorList>
    </citation>
    <scope>NUCLEOTIDE SEQUENCE [LARGE SCALE GENOMIC DNA]</scope>
    <source>
        <strain evidence="2">ATCC 29371 / PCC 7437</strain>
        <plasmid evidence="2">Plasmid pSTA7437.04</plasmid>
    </source>
</reference>
<dbReference type="KEGG" id="scs:Sta7437_4986"/>
<dbReference type="AlphaFoldDB" id="K9Y1X0"/>
<protein>
    <submittedName>
        <fullName evidence="1">Uncharacterized protein</fullName>
    </submittedName>
</protein>